<sequence>MLKTRDGRDAAGRPKCGLCTILSTVIVSLIAVAVVLSLVFIYVNTQRIRKDAADNNEYLKDLVRKVNENPKSTWKAKFNKFGSKARDYEGLKTPKNETAIAEYFELLEKFFEWDILKTHIKTLQEFPEDDLPEQFDARQKWPGCPSISNVPNQGGCGSCYAVAAVGVAADRACIQSNGTYKSLFSEEDVLGCCAVCGNCLGGDPLKALTYWVQEGLVTGGRDGCRPYSFDISCGVPCSPMVFPENEKSRSCVRRCQNIYYQNKYEEDKNYASVAYSMYPRGMTLSDDGKRRGKVPTIIGHINSTMEEPITLEEIRTILKTELFLYGPTTMAFPVPEEFLHYSEGVFRPITEEKFNDRVVYWHVARLIGWGKDKDGSHYWLCVNSFGRNWGDNGVFKINVDSMEQYGLEYEAALI</sequence>
<evidence type="ECO:0000259" key="6">
    <source>
        <dbReference type="SMART" id="SM00645"/>
    </source>
</evidence>
<dbReference type="GO" id="GO:0008234">
    <property type="term" value="F:cysteine-type peptidase activity"/>
    <property type="evidence" value="ECO:0007669"/>
    <property type="project" value="UniProtKB-KW"/>
</dbReference>
<evidence type="ECO:0000256" key="2">
    <source>
        <dbReference type="ARBA" id="ARBA00022670"/>
    </source>
</evidence>
<evidence type="ECO:0000256" key="4">
    <source>
        <dbReference type="ARBA" id="ARBA00022807"/>
    </source>
</evidence>
<keyword evidence="5" id="KW-0812">Transmembrane</keyword>
<dbReference type="AlphaFoldDB" id="A0AA36CKR7"/>
<evidence type="ECO:0000313" key="7">
    <source>
        <dbReference type="EMBL" id="CAJ0570154.1"/>
    </source>
</evidence>
<comment type="similarity">
    <text evidence="1">Belongs to the peptidase C1 family.</text>
</comment>
<organism evidence="7 8">
    <name type="scientific">Mesorhabditis spiculigera</name>
    <dbReference type="NCBI Taxonomy" id="96644"/>
    <lineage>
        <taxon>Eukaryota</taxon>
        <taxon>Metazoa</taxon>
        <taxon>Ecdysozoa</taxon>
        <taxon>Nematoda</taxon>
        <taxon>Chromadorea</taxon>
        <taxon>Rhabditida</taxon>
        <taxon>Rhabditina</taxon>
        <taxon>Rhabditomorpha</taxon>
        <taxon>Rhabditoidea</taxon>
        <taxon>Rhabditidae</taxon>
        <taxon>Mesorhabditinae</taxon>
        <taxon>Mesorhabditis</taxon>
    </lineage>
</organism>
<dbReference type="SUPFAM" id="SSF54001">
    <property type="entry name" value="Cysteine proteinases"/>
    <property type="match status" value="1"/>
</dbReference>
<evidence type="ECO:0000313" key="8">
    <source>
        <dbReference type="Proteomes" id="UP001177023"/>
    </source>
</evidence>
<dbReference type="InterPro" id="IPR000169">
    <property type="entry name" value="Pept_cys_AS"/>
</dbReference>
<dbReference type="InterPro" id="IPR000668">
    <property type="entry name" value="Peptidase_C1A_C"/>
</dbReference>
<dbReference type="Gene3D" id="3.90.70.10">
    <property type="entry name" value="Cysteine proteinases"/>
    <property type="match status" value="1"/>
</dbReference>
<dbReference type="EMBL" id="CATQJA010002255">
    <property type="protein sequence ID" value="CAJ0570154.1"/>
    <property type="molecule type" value="Genomic_DNA"/>
</dbReference>
<reference evidence="7" key="1">
    <citation type="submission" date="2023-06" db="EMBL/GenBank/DDBJ databases">
        <authorList>
            <person name="Delattre M."/>
        </authorList>
    </citation>
    <scope>NUCLEOTIDE SEQUENCE</scope>
    <source>
        <strain evidence="7">AF72</strain>
    </source>
</reference>
<keyword evidence="8" id="KW-1185">Reference proteome</keyword>
<dbReference type="SMART" id="SM00645">
    <property type="entry name" value="Pept_C1"/>
    <property type="match status" value="1"/>
</dbReference>
<evidence type="ECO:0000256" key="1">
    <source>
        <dbReference type="ARBA" id="ARBA00008455"/>
    </source>
</evidence>
<dbReference type="PROSITE" id="PS00139">
    <property type="entry name" value="THIOL_PROTEASE_CYS"/>
    <property type="match status" value="1"/>
</dbReference>
<keyword evidence="3" id="KW-0378">Hydrolase</keyword>
<accession>A0AA36CKR7</accession>
<dbReference type="Proteomes" id="UP001177023">
    <property type="component" value="Unassembled WGS sequence"/>
</dbReference>
<dbReference type="GO" id="GO:0006508">
    <property type="term" value="P:proteolysis"/>
    <property type="evidence" value="ECO:0007669"/>
    <property type="project" value="UniProtKB-KW"/>
</dbReference>
<evidence type="ECO:0000256" key="3">
    <source>
        <dbReference type="ARBA" id="ARBA00022801"/>
    </source>
</evidence>
<keyword evidence="2" id="KW-0645">Protease</keyword>
<feature type="non-terminal residue" evidence="7">
    <location>
        <position position="1"/>
    </location>
</feature>
<protein>
    <recommendedName>
        <fullName evidence="6">Peptidase C1A papain C-terminal domain-containing protein</fullName>
    </recommendedName>
</protein>
<feature type="transmembrane region" description="Helical" evidence="5">
    <location>
        <begin position="21"/>
        <end position="43"/>
    </location>
</feature>
<keyword evidence="5" id="KW-0472">Membrane</keyword>
<dbReference type="Pfam" id="PF00112">
    <property type="entry name" value="Peptidase_C1"/>
    <property type="match status" value="1"/>
</dbReference>
<gene>
    <name evidence="7" type="ORF">MSPICULIGERA_LOCUS8600</name>
</gene>
<dbReference type="PANTHER" id="PTHR12411">
    <property type="entry name" value="CYSTEINE PROTEASE FAMILY C1-RELATED"/>
    <property type="match status" value="1"/>
</dbReference>
<dbReference type="InterPro" id="IPR038765">
    <property type="entry name" value="Papain-like_cys_pep_sf"/>
</dbReference>
<keyword evidence="4" id="KW-0788">Thiol protease</keyword>
<dbReference type="InterPro" id="IPR013128">
    <property type="entry name" value="Peptidase_C1A"/>
</dbReference>
<name>A0AA36CKR7_9BILA</name>
<feature type="domain" description="Peptidase C1A papain C-terminal" evidence="6">
    <location>
        <begin position="131"/>
        <end position="414"/>
    </location>
</feature>
<comment type="caution">
    <text evidence="7">The sequence shown here is derived from an EMBL/GenBank/DDBJ whole genome shotgun (WGS) entry which is preliminary data.</text>
</comment>
<proteinExistence type="inferred from homology"/>
<keyword evidence="5" id="KW-1133">Transmembrane helix</keyword>
<evidence type="ECO:0000256" key="5">
    <source>
        <dbReference type="SAM" id="Phobius"/>
    </source>
</evidence>